<dbReference type="FunFam" id="3.20.20.20:FF:000006">
    <property type="entry name" value="Dihydropteroate synthase"/>
    <property type="match status" value="1"/>
</dbReference>
<dbReference type="PROSITE" id="PS50972">
    <property type="entry name" value="PTERIN_BINDING"/>
    <property type="match status" value="1"/>
</dbReference>
<evidence type="ECO:0000256" key="11">
    <source>
        <dbReference type="ARBA" id="ARBA00030193"/>
    </source>
</evidence>
<evidence type="ECO:0000256" key="2">
    <source>
        <dbReference type="ARBA" id="ARBA00001946"/>
    </source>
</evidence>
<keyword evidence="9 13" id="KW-0460">Magnesium</keyword>
<dbReference type="Proteomes" id="UP001139263">
    <property type="component" value="Unassembled WGS sequence"/>
</dbReference>
<evidence type="ECO:0000256" key="6">
    <source>
        <dbReference type="ARBA" id="ARBA00016919"/>
    </source>
</evidence>
<evidence type="ECO:0000313" key="15">
    <source>
        <dbReference type="EMBL" id="MCI0182591.1"/>
    </source>
</evidence>
<feature type="domain" description="Pterin-binding" evidence="14">
    <location>
        <begin position="25"/>
        <end position="273"/>
    </location>
</feature>
<dbReference type="AlphaFoldDB" id="A0A9X2ADY9"/>
<evidence type="ECO:0000256" key="8">
    <source>
        <dbReference type="ARBA" id="ARBA00022723"/>
    </source>
</evidence>
<dbReference type="GO" id="GO:0046872">
    <property type="term" value="F:metal ion binding"/>
    <property type="evidence" value="ECO:0007669"/>
    <property type="project" value="UniProtKB-KW"/>
</dbReference>
<dbReference type="SUPFAM" id="SSF51717">
    <property type="entry name" value="Dihydropteroate synthetase-like"/>
    <property type="match status" value="1"/>
</dbReference>
<comment type="function">
    <text evidence="12 13">Catalyzes the condensation of para-aminobenzoate (pABA) with 6-hydroxymethyl-7,8-dihydropterin diphosphate (DHPt-PP) to form 7,8-dihydropteroate (H2Pte), the immediate precursor of folate derivatives.</text>
</comment>
<evidence type="ECO:0000256" key="10">
    <source>
        <dbReference type="ARBA" id="ARBA00022909"/>
    </source>
</evidence>
<comment type="caution">
    <text evidence="15">The sequence shown here is derived from an EMBL/GenBank/DDBJ whole genome shotgun (WGS) entry which is preliminary data.</text>
</comment>
<keyword evidence="16" id="KW-1185">Reference proteome</keyword>
<dbReference type="GO" id="GO:0046654">
    <property type="term" value="P:tetrahydrofolate biosynthetic process"/>
    <property type="evidence" value="ECO:0007669"/>
    <property type="project" value="TreeGrafter"/>
</dbReference>
<evidence type="ECO:0000256" key="1">
    <source>
        <dbReference type="ARBA" id="ARBA00000012"/>
    </source>
</evidence>
<comment type="pathway">
    <text evidence="3 13">Cofactor biosynthesis; tetrahydrofolate biosynthesis; 7,8-dihydrofolate from 2-amino-4-hydroxy-6-hydroxymethyl-7,8-dihydropteridine diphosphate and 4-aminobenzoate: step 1/2.</text>
</comment>
<dbReference type="CDD" id="cd00739">
    <property type="entry name" value="DHPS"/>
    <property type="match status" value="1"/>
</dbReference>
<evidence type="ECO:0000256" key="5">
    <source>
        <dbReference type="ARBA" id="ARBA00012458"/>
    </source>
</evidence>
<evidence type="ECO:0000256" key="9">
    <source>
        <dbReference type="ARBA" id="ARBA00022842"/>
    </source>
</evidence>
<comment type="catalytic activity">
    <reaction evidence="1">
        <text>(7,8-dihydropterin-6-yl)methyl diphosphate + 4-aminobenzoate = 7,8-dihydropteroate + diphosphate</text>
        <dbReference type="Rhea" id="RHEA:19949"/>
        <dbReference type="ChEBI" id="CHEBI:17836"/>
        <dbReference type="ChEBI" id="CHEBI:17839"/>
        <dbReference type="ChEBI" id="CHEBI:33019"/>
        <dbReference type="ChEBI" id="CHEBI:72950"/>
        <dbReference type="EC" id="2.5.1.15"/>
    </reaction>
</comment>
<dbReference type="PANTHER" id="PTHR20941:SF1">
    <property type="entry name" value="FOLIC ACID SYNTHESIS PROTEIN FOL1"/>
    <property type="match status" value="1"/>
</dbReference>
<dbReference type="PROSITE" id="PS00793">
    <property type="entry name" value="DHPS_2"/>
    <property type="match status" value="1"/>
</dbReference>
<keyword evidence="8 13" id="KW-0479">Metal-binding</keyword>
<gene>
    <name evidence="15" type="primary">folP</name>
    <name evidence="15" type="ORF">MM817_00856</name>
</gene>
<evidence type="ECO:0000259" key="14">
    <source>
        <dbReference type="PROSITE" id="PS50972"/>
    </source>
</evidence>
<sequence length="280" mass="31074">MTQMIQSNKMAMLHMNPFCDLGKRTIIMGILNVTPDSFSDGGKYNQLDRAMDHAKEMVEAGADLIDLGAESTRPMHTPVSAMEEWDRVKEIIPALRETVNVPLSIDTYKAEVAFRAVQAGATVINDVWGGAYDPEMFSVVAQTGVPYILMHNQMGLPLIEGDIVDFVYRWFTEQLDKAQEAGVELEQIFLDPGIGFGKTLQQNLTLINQLDRFLPLKRPLLIGTSRKSMIGTVLDLPVQERVEGTAATVAIAISRGADIVRVHDVKELKRVAMMTDSLVR</sequence>
<dbReference type="InterPro" id="IPR000489">
    <property type="entry name" value="Pterin-binding_dom"/>
</dbReference>
<dbReference type="InterPro" id="IPR006390">
    <property type="entry name" value="DHP_synth_dom"/>
</dbReference>
<protein>
    <recommendedName>
        <fullName evidence="6 13">Dihydropteroate synthase</fullName>
        <shortName evidence="13">DHPS</shortName>
        <ecNumber evidence="5 13">2.5.1.15</ecNumber>
    </recommendedName>
    <alternativeName>
        <fullName evidence="11 13">Dihydropteroate pyrophosphorylase</fullName>
    </alternativeName>
</protein>
<dbReference type="PANTHER" id="PTHR20941">
    <property type="entry name" value="FOLATE SYNTHESIS PROTEINS"/>
    <property type="match status" value="1"/>
</dbReference>
<keyword evidence="7 13" id="KW-0808">Transferase</keyword>
<dbReference type="RefSeq" id="WP_336605145.1">
    <property type="nucleotide sequence ID" value="NZ_JALBUF010000001.1"/>
</dbReference>
<dbReference type="GO" id="GO:0005829">
    <property type="term" value="C:cytosol"/>
    <property type="evidence" value="ECO:0007669"/>
    <property type="project" value="TreeGrafter"/>
</dbReference>
<dbReference type="Gene3D" id="3.20.20.20">
    <property type="entry name" value="Dihydropteroate synthase-like"/>
    <property type="match status" value="1"/>
</dbReference>
<dbReference type="InterPro" id="IPR045031">
    <property type="entry name" value="DHP_synth-like"/>
</dbReference>
<accession>A0A9X2ADY9</accession>
<dbReference type="GO" id="GO:0046656">
    <property type="term" value="P:folic acid biosynthetic process"/>
    <property type="evidence" value="ECO:0007669"/>
    <property type="project" value="UniProtKB-KW"/>
</dbReference>
<evidence type="ECO:0000256" key="4">
    <source>
        <dbReference type="ARBA" id="ARBA00009503"/>
    </source>
</evidence>
<organism evidence="15 16">
    <name type="scientific">Sulfoacidibacillus ferrooxidans</name>
    <dbReference type="NCBI Taxonomy" id="2005001"/>
    <lineage>
        <taxon>Bacteria</taxon>
        <taxon>Bacillati</taxon>
        <taxon>Bacillota</taxon>
        <taxon>Bacilli</taxon>
        <taxon>Bacillales</taxon>
        <taxon>Alicyclobacillaceae</taxon>
        <taxon>Sulfoacidibacillus</taxon>
    </lineage>
</organism>
<evidence type="ECO:0000256" key="7">
    <source>
        <dbReference type="ARBA" id="ARBA00022679"/>
    </source>
</evidence>
<evidence type="ECO:0000256" key="3">
    <source>
        <dbReference type="ARBA" id="ARBA00004763"/>
    </source>
</evidence>
<dbReference type="EMBL" id="JALBUF010000001">
    <property type="protein sequence ID" value="MCI0182591.1"/>
    <property type="molecule type" value="Genomic_DNA"/>
</dbReference>
<dbReference type="GO" id="GO:0004156">
    <property type="term" value="F:dihydropteroate synthase activity"/>
    <property type="evidence" value="ECO:0007669"/>
    <property type="project" value="UniProtKB-EC"/>
</dbReference>
<comment type="cofactor">
    <cofactor evidence="2 13">
        <name>Mg(2+)</name>
        <dbReference type="ChEBI" id="CHEBI:18420"/>
    </cofactor>
</comment>
<evidence type="ECO:0000313" key="16">
    <source>
        <dbReference type="Proteomes" id="UP001139263"/>
    </source>
</evidence>
<dbReference type="EC" id="2.5.1.15" evidence="5 13"/>
<dbReference type="PROSITE" id="PS00792">
    <property type="entry name" value="DHPS_1"/>
    <property type="match status" value="1"/>
</dbReference>
<dbReference type="InterPro" id="IPR011005">
    <property type="entry name" value="Dihydropteroate_synth-like_sf"/>
</dbReference>
<reference evidence="15" key="1">
    <citation type="submission" date="2022-03" db="EMBL/GenBank/DDBJ databases">
        <title>Draft Genome Sequence of Firmicute Strain S0AB, a Heterotrophic Iron/Sulfur-Oxidizing Extreme Acidophile.</title>
        <authorList>
            <person name="Vergara E."/>
            <person name="Pakostova E."/>
            <person name="Johnson D.B."/>
            <person name="Holmes D.S."/>
        </authorList>
    </citation>
    <scope>NUCLEOTIDE SEQUENCE</scope>
    <source>
        <strain evidence="15">S0AB</strain>
    </source>
</reference>
<name>A0A9X2ADY9_9BACL</name>
<keyword evidence="10 13" id="KW-0289">Folate biosynthesis</keyword>
<evidence type="ECO:0000256" key="12">
    <source>
        <dbReference type="ARBA" id="ARBA00053449"/>
    </source>
</evidence>
<dbReference type="Pfam" id="PF00809">
    <property type="entry name" value="Pterin_bind"/>
    <property type="match status" value="1"/>
</dbReference>
<comment type="similarity">
    <text evidence="4 13">Belongs to the DHPS family.</text>
</comment>
<proteinExistence type="inferred from homology"/>
<dbReference type="NCBIfam" id="TIGR01496">
    <property type="entry name" value="DHPS"/>
    <property type="match status" value="1"/>
</dbReference>
<evidence type="ECO:0000256" key="13">
    <source>
        <dbReference type="RuleBase" id="RU361205"/>
    </source>
</evidence>